<dbReference type="Pfam" id="PF04138">
    <property type="entry name" value="GtrA_DPMS_TM"/>
    <property type="match status" value="1"/>
</dbReference>
<dbReference type="PANTHER" id="PTHR38459:SF1">
    <property type="entry name" value="PROPHAGE BACTOPRENOL-LINKED GLUCOSE TRANSLOCASE HOMOLOG"/>
    <property type="match status" value="1"/>
</dbReference>
<dbReference type="AlphaFoldDB" id="A0A286BXI8"/>
<keyword evidence="5 6" id="KW-0472">Membrane</keyword>
<keyword evidence="3 6" id="KW-0812">Transmembrane</keyword>
<name>A0A286BXI8_9GAMM</name>
<accession>A0A286BXI8</accession>
<sequence>MKLLKAVISSEFLRFALVGGVNTLLHAIILTCLMESVFINVVFANFFAFLIANVFSYFMNCNFTFKVRPGLRGYAKFLSSSLLALILTLAISALVGYMGYHYLIGFLFVILLVPVISYFMMKLWAFRN</sequence>
<reference evidence="9" key="1">
    <citation type="submission" date="2017-09" db="EMBL/GenBank/DDBJ databases">
        <authorList>
            <person name="Varghese N."/>
            <person name="Submissions S."/>
        </authorList>
    </citation>
    <scope>NUCLEOTIDE SEQUENCE [LARGE SCALE GENOMIC DNA]</scope>
    <source>
        <strain evidence="9">JKS000234</strain>
    </source>
</reference>
<comment type="subcellular location">
    <subcellularLocation>
        <location evidence="1">Membrane</location>
        <topology evidence="1">Multi-pass membrane protein</topology>
    </subcellularLocation>
</comment>
<dbReference type="Proteomes" id="UP000219271">
    <property type="component" value="Unassembled WGS sequence"/>
</dbReference>
<dbReference type="RefSeq" id="WP_097096733.1">
    <property type="nucleotide sequence ID" value="NZ_OCMY01000001.1"/>
</dbReference>
<evidence type="ECO:0000256" key="3">
    <source>
        <dbReference type="ARBA" id="ARBA00022692"/>
    </source>
</evidence>
<dbReference type="OrthoDB" id="6906463at2"/>
<dbReference type="GO" id="GO:0000271">
    <property type="term" value="P:polysaccharide biosynthetic process"/>
    <property type="evidence" value="ECO:0007669"/>
    <property type="project" value="InterPro"/>
</dbReference>
<protein>
    <submittedName>
        <fullName evidence="8">Flippase GtrA (Transmembrane translocase of bactoprenol-linked glucose)</fullName>
    </submittedName>
</protein>
<evidence type="ECO:0000313" key="9">
    <source>
        <dbReference type="Proteomes" id="UP000219271"/>
    </source>
</evidence>
<feature type="domain" description="GtrA/DPMS transmembrane" evidence="7">
    <location>
        <begin position="14"/>
        <end position="126"/>
    </location>
</feature>
<evidence type="ECO:0000256" key="4">
    <source>
        <dbReference type="ARBA" id="ARBA00022989"/>
    </source>
</evidence>
<proteinExistence type="inferred from homology"/>
<comment type="similarity">
    <text evidence="2">Belongs to the GtrA family.</text>
</comment>
<organism evidence="8 9">
    <name type="scientific">Candidatus Pantoea floridensis</name>
    <dbReference type="NCBI Taxonomy" id="1938870"/>
    <lineage>
        <taxon>Bacteria</taxon>
        <taxon>Pseudomonadati</taxon>
        <taxon>Pseudomonadota</taxon>
        <taxon>Gammaproteobacteria</taxon>
        <taxon>Enterobacterales</taxon>
        <taxon>Erwiniaceae</taxon>
        <taxon>Pantoea</taxon>
    </lineage>
</organism>
<evidence type="ECO:0000259" key="7">
    <source>
        <dbReference type="Pfam" id="PF04138"/>
    </source>
</evidence>
<evidence type="ECO:0000256" key="6">
    <source>
        <dbReference type="SAM" id="Phobius"/>
    </source>
</evidence>
<dbReference type="EMBL" id="OCMY01000001">
    <property type="protein sequence ID" value="SOD38869.1"/>
    <property type="molecule type" value="Genomic_DNA"/>
</dbReference>
<dbReference type="PANTHER" id="PTHR38459">
    <property type="entry name" value="PROPHAGE BACTOPRENOL-LINKED GLUCOSE TRANSLOCASE HOMOLOG"/>
    <property type="match status" value="1"/>
</dbReference>
<feature type="transmembrane region" description="Helical" evidence="6">
    <location>
        <begin position="77"/>
        <end position="96"/>
    </location>
</feature>
<dbReference type="InterPro" id="IPR051401">
    <property type="entry name" value="GtrA_CellWall_Glycosyl"/>
</dbReference>
<evidence type="ECO:0000256" key="5">
    <source>
        <dbReference type="ARBA" id="ARBA00023136"/>
    </source>
</evidence>
<keyword evidence="4 6" id="KW-1133">Transmembrane helix</keyword>
<gene>
    <name evidence="8" type="ORF">SAMN06273570_3304</name>
</gene>
<dbReference type="InterPro" id="IPR007267">
    <property type="entry name" value="GtrA_DPMS_TM"/>
</dbReference>
<evidence type="ECO:0000313" key="8">
    <source>
        <dbReference type="EMBL" id="SOD38869.1"/>
    </source>
</evidence>
<evidence type="ECO:0000256" key="1">
    <source>
        <dbReference type="ARBA" id="ARBA00004141"/>
    </source>
</evidence>
<keyword evidence="9" id="KW-1185">Reference proteome</keyword>
<feature type="transmembrane region" description="Helical" evidence="6">
    <location>
        <begin position="37"/>
        <end position="56"/>
    </location>
</feature>
<feature type="transmembrane region" description="Helical" evidence="6">
    <location>
        <begin position="12"/>
        <end position="31"/>
    </location>
</feature>
<dbReference type="GO" id="GO:0005886">
    <property type="term" value="C:plasma membrane"/>
    <property type="evidence" value="ECO:0007669"/>
    <property type="project" value="TreeGrafter"/>
</dbReference>
<feature type="transmembrane region" description="Helical" evidence="6">
    <location>
        <begin position="102"/>
        <end position="121"/>
    </location>
</feature>
<evidence type="ECO:0000256" key="2">
    <source>
        <dbReference type="ARBA" id="ARBA00009399"/>
    </source>
</evidence>